<dbReference type="GO" id="GO:0009435">
    <property type="term" value="P:NAD+ biosynthetic process"/>
    <property type="evidence" value="ECO:0007669"/>
    <property type="project" value="UniProtKB-UniPathway"/>
</dbReference>
<dbReference type="Gene3D" id="2.60.120.10">
    <property type="entry name" value="Jelly Rolls"/>
    <property type="match status" value="1"/>
</dbReference>
<feature type="binding site" evidence="7">
    <location>
        <position position="166"/>
    </location>
    <ligand>
        <name>Fe cation</name>
        <dbReference type="ChEBI" id="CHEBI:24875"/>
        <label>2</label>
    </ligand>
</feature>
<name>A0A2W2GYS8_9ACTN</name>
<feature type="binding site" evidence="7">
    <location>
        <position position="61"/>
    </location>
    <ligand>
        <name>Fe cation</name>
        <dbReference type="ChEBI" id="CHEBI:24875"/>
        <label>1</label>
        <note>catalytic</note>
    </ligand>
</feature>
<dbReference type="EMBL" id="POUA01000033">
    <property type="protein sequence ID" value="PZG52813.1"/>
    <property type="molecule type" value="Genomic_DNA"/>
</dbReference>
<evidence type="ECO:0000256" key="2">
    <source>
        <dbReference type="ARBA" id="ARBA00022642"/>
    </source>
</evidence>
<evidence type="ECO:0000256" key="4">
    <source>
        <dbReference type="ARBA" id="ARBA00022964"/>
    </source>
</evidence>
<comment type="pathway">
    <text evidence="7">Cofactor biosynthesis; NAD(+) biosynthesis; quinolinate from L-kynurenine: step 3/3.</text>
</comment>
<comment type="caution">
    <text evidence="9">The sequence shown here is derived from an EMBL/GenBank/DDBJ whole genome shotgun (WGS) entry which is preliminary data.</text>
</comment>
<evidence type="ECO:0000313" key="9">
    <source>
        <dbReference type="EMBL" id="PZG52813.1"/>
    </source>
</evidence>
<feature type="binding site" evidence="7">
    <location>
        <position position="116"/>
    </location>
    <ligand>
        <name>substrate</name>
    </ligand>
</feature>
<evidence type="ECO:0000313" key="10">
    <source>
        <dbReference type="Proteomes" id="UP000248544"/>
    </source>
</evidence>
<dbReference type="NCBIfam" id="NF009763">
    <property type="entry name" value="PRK13264.1"/>
    <property type="match status" value="1"/>
</dbReference>
<dbReference type="InterPro" id="IPR014710">
    <property type="entry name" value="RmlC-like_jellyroll"/>
</dbReference>
<feature type="binding site" evidence="7">
    <location>
        <position position="61"/>
    </location>
    <ligand>
        <name>substrate</name>
    </ligand>
</feature>
<comment type="similarity">
    <text evidence="7">Belongs to the 3-HAO family.</text>
</comment>
<feature type="binding site" evidence="7">
    <location>
        <position position="169"/>
    </location>
    <ligand>
        <name>Fe cation</name>
        <dbReference type="ChEBI" id="CHEBI:24875"/>
        <label>2</label>
    </ligand>
</feature>
<dbReference type="RefSeq" id="WP_111166248.1">
    <property type="nucleotide sequence ID" value="NZ_POUA01000033.1"/>
</dbReference>
<evidence type="ECO:0000256" key="6">
    <source>
        <dbReference type="ARBA" id="ARBA00023004"/>
    </source>
</evidence>
<dbReference type="CDD" id="cd06123">
    <property type="entry name" value="cupin_HAO"/>
    <property type="match status" value="1"/>
</dbReference>
<dbReference type="SUPFAM" id="SSF51182">
    <property type="entry name" value="RmlC-like cupins"/>
    <property type="match status" value="1"/>
</dbReference>
<dbReference type="AlphaFoldDB" id="A0A2W2GYS8"/>
<evidence type="ECO:0000256" key="5">
    <source>
        <dbReference type="ARBA" id="ARBA00023002"/>
    </source>
</evidence>
<proteinExistence type="inferred from homology"/>
<dbReference type="InterPro" id="IPR011051">
    <property type="entry name" value="RmlC_Cupin_sf"/>
</dbReference>
<evidence type="ECO:0000256" key="3">
    <source>
        <dbReference type="ARBA" id="ARBA00022723"/>
    </source>
</evidence>
<gene>
    <name evidence="7" type="primary">nbaC</name>
    <name evidence="9" type="ORF">C1I98_06950</name>
</gene>
<keyword evidence="2 7" id="KW-0662">Pyridine nucleotide biosynthesis</keyword>
<feature type="binding site" evidence="7">
    <location>
        <position position="105"/>
    </location>
    <ligand>
        <name>substrate</name>
    </ligand>
</feature>
<dbReference type="EC" id="1.13.11.6" evidence="7"/>
<dbReference type="NCBIfam" id="TIGR03037">
    <property type="entry name" value="anthran_nbaC"/>
    <property type="match status" value="1"/>
</dbReference>
<keyword evidence="6 7" id="KW-0408">Iron</keyword>
<comment type="function">
    <text evidence="1 7">Catalyzes the oxidative ring opening of 3-hydroxyanthranilate to 2-amino-3-carboxymuconate semialdehyde, which spontaneously cyclizes to quinolinate.</text>
</comment>
<keyword evidence="4 7" id="KW-0223">Dioxygenase</keyword>
<dbReference type="GO" id="GO:0006569">
    <property type="term" value="P:L-tryptophan catabolic process"/>
    <property type="evidence" value="ECO:0007669"/>
    <property type="project" value="UniProtKB-UniRule"/>
</dbReference>
<sequence>MTLPRLAHGMPFNFERWIDEHRDRLKPPVGNVQIWQDTNLIVTVVGGPNQRTDYHDDPLEEFFYQLKGNMVLRVMEEVGKPPVDVQINEGDVHLIPPRVRHSPQRPEPGSVGLVVEFVRPTGDLDAFEWYCVNCHHLVHRAELQLRSIVDDLPPIFEAFYAGDRTCPECGTEHPGRDWPEPLRPAVAPRA</sequence>
<evidence type="ECO:0000256" key="8">
    <source>
        <dbReference type="SAM" id="MobiDB-lite"/>
    </source>
</evidence>
<feature type="binding site" evidence="7">
    <location>
        <position position="51"/>
    </location>
    <ligand>
        <name>O2</name>
        <dbReference type="ChEBI" id="CHEBI:15379"/>
    </ligand>
</feature>
<feature type="region of interest" description="Disordered" evidence="8">
    <location>
        <begin position="170"/>
        <end position="190"/>
    </location>
</feature>
<keyword evidence="5 7" id="KW-0560">Oxidoreductase</keyword>
<dbReference type="UniPathway" id="UPA00253">
    <property type="reaction ID" value="UER00330"/>
</dbReference>
<dbReference type="Pfam" id="PF06052">
    <property type="entry name" value="3-HAO"/>
    <property type="match status" value="1"/>
</dbReference>
<protein>
    <recommendedName>
        <fullName evidence="7">3-hydroxyanthranilate 3,4-dioxygenase</fullName>
        <ecNumber evidence="7">1.13.11.6</ecNumber>
    </recommendedName>
    <alternativeName>
        <fullName evidence="7">3-hydroxyanthranilate oxygenase</fullName>
        <shortName evidence="7">3-HAO</shortName>
    </alternativeName>
    <alternativeName>
        <fullName evidence="7">3-hydroxyanthranilic acid dioxygenase</fullName>
        <shortName evidence="7">HAD</shortName>
    </alternativeName>
</protein>
<evidence type="ECO:0000256" key="7">
    <source>
        <dbReference type="HAMAP-Rule" id="MF_00825"/>
    </source>
</evidence>
<dbReference type="PANTHER" id="PTHR15497">
    <property type="entry name" value="3-HYDROXYANTHRANILATE 3,4-DIOXYGENASE"/>
    <property type="match status" value="1"/>
</dbReference>
<dbReference type="GO" id="GO:0019805">
    <property type="term" value="P:quinolinate biosynthetic process"/>
    <property type="evidence" value="ECO:0007669"/>
    <property type="project" value="UniProtKB-UniRule"/>
</dbReference>
<feature type="compositionally biased region" description="Basic and acidic residues" evidence="8">
    <location>
        <begin position="170"/>
        <end position="180"/>
    </location>
</feature>
<keyword evidence="3 7" id="KW-0479">Metal-binding</keyword>
<dbReference type="InterPro" id="IPR010329">
    <property type="entry name" value="3hydroanth_dOase"/>
</dbReference>
<comment type="catalytic activity">
    <reaction evidence="7">
        <text>3-hydroxyanthranilate + O2 = (2Z,4Z)-2-amino-3-carboxymuconate 6-semialdehyde</text>
        <dbReference type="Rhea" id="RHEA:17953"/>
        <dbReference type="ChEBI" id="CHEBI:15379"/>
        <dbReference type="ChEBI" id="CHEBI:36559"/>
        <dbReference type="ChEBI" id="CHEBI:77612"/>
        <dbReference type="EC" id="1.13.11.6"/>
    </reaction>
</comment>
<keyword evidence="10" id="KW-1185">Reference proteome</keyword>
<comment type="cofactor">
    <cofactor evidence="7">
        <name>Fe(2+)</name>
        <dbReference type="ChEBI" id="CHEBI:29033"/>
    </cofactor>
    <text evidence="7">Binds 2 Fe(2+) ions per subunit.</text>
</comment>
<dbReference type="Proteomes" id="UP000248544">
    <property type="component" value="Unassembled WGS sequence"/>
</dbReference>
<dbReference type="PANTHER" id="PTHR15497:SF1">
    <property type="entry name" value="3-HYDROXYANTHRANILATE 3,4-DIOXYGENASE"/>
    <property type="match status" value="1"/>
</dbReference>
<reference evidence="9 10" key="1">
    <citation type="submission" date="2018-01" db="EMBL/GenBank/DDBJ databases">
        <title>Draft genome sequence of Sphaerisporangium sp. 7K107.</title>
        <authorList>
            <person name="Sahin N."/>
            <person name="Saygin H."/>
            <person name="Ay H."/>
        </authorList>
    </citation>
    <scope>NUCLEOTIDE SEQUENCE [LARGE SCALE GENOMIC DNA]</scope>
    <source>
        <strain evidence="9 10">7K107</strain>
    </source>
</reference>
<accession>A0A2W2GYS8</accession>
<feature type="binding site" evidence="7">
    <location>
        <position position="134"/>
    </location>
    <ligand>
        <name>Fe cation</name>
        <dbReference type="ChEBI" id="CHEBI:24875"/>
        <label>2</label>
    </ligand>
</feature>
<feature type="binding site" evidence="7">
    <location>
        <position position="101"/>
    </location>
    <ligand>
        <name>Fe cation</name>
        <dbReference type="ChEBI" id="CHEBI:24875"/>
        <label>1</label>
        <note>catalytic</note>
    </ligand>
</feature>
<feature type="binding site" evidence="7">
    <location>
        <position position="55"/>
    </location>
    <ligand>
        <name>Fe cation</name>
        <dbReference type="ChEBI" id="CHEBI:24875"/>
        <label>1</label>
        <note>catalytic</note>
    </ligand>
</feature>
<dbReference type="GO" id="GO:0043420">
    <property type="term" value="P:anthranilate metabolic process"/>
    <property type="evidence" value="ECO:0007669"/>
    <property type="project" value="UniProtKB-UniRule"/>
</dbReference>
<dbReference type="HAMAP" id="MF_00825">
    <property type="entry name" value="3_HAO"/>
    <property type="match status" value="1"/>
</dbReference>
<dbReference type="GO" id="GO:0008198">
    <property type="term" value="F:ferrous iron binding"/>
    <property type="evidence" value="ECO:0007669"/>
    <property type="project" value="UniProtKB-UniRule"/>
</dbReference>
<evidence type="ECO:0000256" key="1">
    <source>
        <dbReference type="ARBA" id="ARBA00002752"/>
    </source>
</evidence>
<dbReference type="GO" id="GO:0000334">
    <property type="term" value="F:3-hydroxyanthranilate 3,4-dioxygenase activity"/>
    <property type="evidence" value="ECO:0007669"/>
    <property type="project" value="UniProtKB-UniRule"/>
</dbReference>
<feature type="binding site" evidence="7">
    <location>
        <position position="131"/>
    </location>
    <ligand>
        <name>Fe cation</name>
        <dbReference type="ChEBI" id="CHEBI:24875"/>
        <label>2</label>
    </ligand>
</feature>
<organism evidence="9 10">
    <name type="scientific">Spongiactinospora gelatinilytica</name>
    <dbReference type="NCBI Taxonomy" id="2666298"/>
    <lineage>
        <taxon>Bacteria</taxon>
        <taxon>Bacillati</taxon>
        <taxon>Actinomycetota</taxon>
        <taxon>Actinomycetes</taxon>
        <taxon>Streptosporangiales</taxon>
        <taxon>Streptosporangiaceae</taxon>
        <taxon>Spongiactinospora</taxon>
    </lineage>
</organism>